<dbReference type="Proteomes" id="UP001172083">
    <property type="component" value="Unassembled WGS sequence"/>
</dbReference>
<feature type="region of interest" description="Disordered" evidence="2">
    <location>
        <begin position="47"/>
        <end position="68"/>
    </location>
</feature>
<feature type="region of interest" description="Disordered" evidence="2">
    <location>
        <begin position="1907"/>
        <end position="1931"/>
    </location>
</feature>
<organism evidence="4 5">
    <name type="scientific">Agaribacillus aureus</name>
    <dbReference type="NCBI Taxonomy" id="3051825"/>
    <lineage>
        <taxon>Bacteria</taxon>
        <taxon>Pseudomonadati</taxon>
        <taxon>Bacteroidota</taxon>
        <taxon>Cytophagia</taxon>
        <taxon>Cytophagales</taxon>
        <taxon>Splendidivirgaceae</taxon>
        <taxon>Agaribacillus</taxon>
    </lineage>
</organism>
<gene>
    <name evidence="4" type="primary">sprA</name>
    <name evidence="4" type="ORF">QQ020_24685</name>
</gene>
<dbReference type="RefSeq" id="WP_346760635.1">
    <property type="nucleotide sequence ID" value="NZ_JAUJEB010000006.1"/>
</dbReference>
<sequence length="2383" mass="270676">MANWFWPNGDSNNSHPIVSEQEPQFQYYLIDTTGSDSTQNIQGQDTIKTDSAPAQPYQPTRQPTFKPKDRYGDPFSFDLSPSPLLLKDPSGLLLDVEIDTGLNYTIYEKMGDVNFRPTSSMSFDEFSAYQERKILKDYWKSRSRGLDGESPVSSRSLIPPLYVSPIFDRIFGGSRVDIVPSGFVTLDFGSRFQRIFNPSIPIRQQRNTTPLEFDQQITMNVVGSIGEKLKVTTNFDNNNSFDFENNFKVEYTGFEEDIIKKIEIGNVSLPLNNSLITGSQNLFGFKTQLQFGKLFVTALASTQRGKTDVVEINGGSGGGQAREFEIRGSNYDENRHFFLGHFFRDNYQNWLQGIPQITSGVNITRIEVYVINRNNTTETLRNFAAFMDLGEASRIYNNTGLITANNPNAPNSNSANSLFSTLRANNEIRNPDRVIDVLENQLNLVNATEFNVVTSARKLDQREFSFHPQLGYVSLFRQLQNDEVLAVSYEYTFNGQRYQVGELQDDYQSRRDDEIIILKMLRPSKINIRDPRNRAIPTWDLMMKNIYNLNASQVTRDNFQLRVIYRDDRTGIDNPSLHEGINTQNVPLVELLDLDRLNQQGDEQPDGNFDFVDGITIDTEKGNVIFPVLEPFGEHLRSFFIGDPNQQNLINKFVFDTLYASTKFDAQRNTLLDKFFIKGSLQAGSSSEIPLPGINIAEGSVKVIAGNTPLTEGVDYQVDYTFGKVTIINEGILNSGRPIKITYEKSDLFNFQARSLFGARFDYRFSEDFNLGATVLHLNERPLVSRISVGDEPLQNTKYGFDINYRKDSRFLTKLTDALPFIQTKEKSTITFNGEFAQLLPGTSNIVDGDGTSYLDDFEAAVTPFSLGSNILTWKLGSTPVTDDNIFGADAPSGDLSFGYRRAKIAWYIIDNIFYRNGGPNVPSNLTEEDLENHYVREVIPQEIFPRRSQQVINPPLPLFNIAYFPSERGQYNYNPQLNPDGSLPDPTGNWGGITRAITSEVDFDKANIEFIEFWMLDPFLPGENGRVIDGIENRNNTTGGRLVLNLGSISEDMIKDNKHGFENGLPADGSDENIQLTPWGRVTTQQFLTEQFDNSTSARPNQDVGLDGLRNEDEAANFADFLNNIPPSARAIVEADPSADNFQFYLSPELDNAKVLERYKNFNGMEGNTPVISGNASITPSGSNLPENEDLNKDNTLSSLEEYYEYTINLRPGELEVGKENIVDRVTANVNGDVVNWYLFRIPIRKPDNVVGSINDFKSIRYLRTYLTGFSQPVVLRMANFQMVGSQWIKETANLESEGFGTPNEFANTEFNITVVNIEENSEGGSDRIPYTLPPGIRRDRDNTTVNQVELNEQSLKLTVKELEDRDARGVFKNVNFDLINYGNIRMFLHADGENVRDAEATAFLRLGTDKTQNYYEIEVPLVITQIGDTDPELIWPEQNEINVSLDELFQLKSLRNRTNEDRNFRFSNIQGLLEVGQTRLTIKGNPDLSSVQVMMLGIRNPESPDKAPKSLCIWANELRVGDFDTRAGWAANARLNAQLADFANVTASTRYTSVGFGSIQEKIAQREREETTQFDVAANVNLDKFFPEKLGLSIPMYVGYEKVKVKPFFDPKDPDVPLKSTLNSMQGEERDNYEDIVTDNTERKSINFTNVRVNKTNPEAKNRIYDLSNFSFTYAFSEETRSNFNMESYLFRTYKGAVGYNFAPQELSVEPFQKAKFLNSPYLKLLKDFNFSPIPNNVSVRFDLDRRFIKTQFRNENLTTEGIAPNFEKYFTFNRIYNVRWNLTKGLSLDYAARANAVIDEPDGEIDTSEERQEVWENLKNLGRMKNFNQDISFNYRVPLDKIPFTDWVRADARYSVGYTWTAGALNQIEEFGNVIQNNRQRSVTGKFDLVGLYNKIKFFKEINSPTPARRGRPQTKQNEEKEEEDALKRDNKGVKGFLRLLMSVRSIDFTYNVGEGTYLPGFNKTAFLFGMDSAFSAPGIPFLLGSQDVSIRERAFRKGWLVNSEDLTTPFSQSNNIDLNVNAIVEPFKDFRITLKARKQKTNAYQEIYRNGESLNPSRTGSYSISFFTLKTAFKRDDSNDVSPVFQDFENNRQEILNRLARANEDLANLALNSQDVLIPAFIAAYTGQDVNKVNLTPFPKMPVPNWTLSYAGLSKLNGLKDIFRSITLNHSYNSSYDVRNFTSSLFYEEGITLDKRVEDYRPPSLTNDNGDFVPELVLNQVSITESFAPLIGVNLSTKKRMNINVEYKTERSLALTLSNAQITELTRNDFSLTFGYTKAKFKLPFRSQGKTITLENDLSFKMQMSLGDNKTVQRKIEDSNTVTNGTKSFQLRPTIDYVVNEKLSVQIYFERNVNEPKVSASFKRATTAFGTRIRFSLSQ</sequence>
<keyword evidence="5" id="KW-1185">Reference proteome</keyword>
<evidence type="ECO:0000256" key="1">
    <source>
        <dbReference type="SAM" id="Coils"/>
    </source>
</evidence>
<accession>A0ABT8LBZ3</accession>
<name>A0ABT8LBZ3_9BACT</name>
<dbReference type="Pfam" id="PF14349">
    <property type="entry name" value="SprA_N"/>
    <property type="match status" value="2"/>
</dbReference>
<dbReference type="InterPro" id="IPR025684">
    <property type="entry name" value="SprA_N_dom"/>
</dbReference>
<dbReference type="InterPro" id="IPR026377">
    <property type="entry name" value="Cell_surface_SprA"/>
</dbReference>
<feature type="coiled-coil region" evidence="1">
    <location>
        <begin position="2089"/>
        <end position="2116"/>
    </location>
</feature>
<feature type="domain" description="Gliding motility protein SprA N-terminal" evidence="3">
    <location>
        <begin position="1124"/>
        <end position="1624"/>
    </location>
</feature>
<feature type="domain" description="Gliding motility protein SprA N-terminal" evidence="3">
    <location>
        <begin position="121"/>
        <end position="393"/>
    </location>
</feature>
<comment type="caution">
    <text evidence="4">The sequence shown here is derived from an EMBL/GenBank/DDBJ whole genome shotgun (WGS) entry which is preliminary data.</text>
</comment>
<proteinExistence type="predicted"/>
<evidence type="ECO:0000313" key="5">
    <source>
        <dbReference type="Proteomes" id="UP001172083"/>
    </source>
</evidence>
<dbReference type="EMBL" id="JAUJEB010000006">
    <property type="protein sequence ID" value="MDN5215299.1"/>
    <property type="molecule type" value="Genomic_DNA"/>
</dbReference>
<evidence type="ECO:0000259" key="3">
    <source>
        <dbReference type="Pfam" id="PF14349"/>
    </source>
</evidence>
<reference evidence="4" key="1">
    <citation type="submission" date="2023-06" db="EMBL/GenBank/DDBJ databases">
        <title>Genomic of Agaribacillus aureum.</title>
        <authorList>
            <person name="Wang G."/>
        </authorList>
    </citation>
    <scope>NUCLEOTIDE SEQUENCE</scope>
    <source>
        <strain evidence="4">BMA12</strain>
    </source>
</reference>
<keyword evidence="1" id="KW-0175">Coiled coil</keyword>
<dbReference type="NCBIfam" id="TIGR04189">
    <property type="entry name" value="surface_SprA"/>
    <property type="match status" value="1"/>
</dbReference>
<protein>
    <submittedName>
        <fullName evidence="4">Cell surface protein SprA</fullName>
    </submittedName>
</protein>
<evidence type="ECO:0000256" key="2">
    <source>
        <dbReference type="SAM" id="MobiDB-lite"/>
    </source>
</evidence>
<evidence type="ECO:0000313" key="4">
    <source>
        <dbReference type="EMBL" id="MDN5215299.1"/>
    </source>
</evidence>